<dbReference type="EMBL" id="RDQH01000343">
    <property type="protein sequence ID" value="RXH69302.1"/>
    <property type="molecule type" value="Genomic_DNA"/>
</dbReference>
<reference evidence="1 2" key="1">
    <citation type="submission" date="2018-10" db="EMBL/GenBank/DDBJ databases">
        <title>A high-quality apple genome assembly.</title>
        <authorList>
            <person name="Hu J."/>
        </authorList>
    </citation>
    <scope>NUCLEOTIDE SEQUENCE [LARGE SCALE GENOMIC DNA]</scope>
    <source>
        <strain evidence="2">cv. HFTH1</strain>
        <tissue evidence="1">Young leaf</tissue>
    </source>
</reference>
<evidence type="ECO:0000313" key="2">
    <source>
        <dbReference type="Proteomes" id="UP000290289"/>
    </source>
</evidence>
<gene>
    <name evidence="1" type="ORF">DVH24_037086</name>
</gene>
<accession>A0A498HHD8</accession>
<name>A0A498HHD8_MALDO</name>
<dbReference type="AlphaFoldDB" id="A0A498HHD8"/>
<evidence type="ECO:0000313" key="1">
    <source>
        <dbReference type="EMBL" id="RXH69302.1"/>
    </source>
</evidence>
<proteinExistence type="predicted"/>
<sequence length="121" mass="13580">MVVNGFNSNYSAIRELIFCCAMGISGTIKHLHVGHHDQRLSSEPKPFKCGFTVYPDGKSCTKLSWVNMGMGIHGKVARFWFESNTFVRNTLTYFHVNCGDLRIASTLFDDSAKRGLCRGQL</sequence>
<organism evidence="1 2">
    <name type="scientific">Malus domestica</name>
    <name type="common">Apple</name>
    <name type="synonym">Pyrus malus</name>
    <dbReference type="NCBI Taxonomy" id="3750"/>
    <lineage>
        <taxon>Eukaryota</taxon>
        <taxon>Viridiplantae</taxon>
        <taxon>Streptophyta</taxon>
        <taxon>Embryophyta</taxon>
        <taxon>Tracheophyta</taxon>
        <taxon>Spermatophyta</taxon>
        <taxon>Magnoliopsida</taxon>
        <taxon>eudicotyledons</taxon>
        <taxon>Gunneridae</taxon>
        <taxon>Pentapetalae</taxon>
        <taxon>rosids</taxon>
        <taxon>fabids</taxon>
        <taxon>Rosales</taxon>
        <taxon>Rosaceae</taxon>
        <taxon>Amygdaloideae</taxon>
        <taxon>Maleae</taxon>
        <taxon>Malus</taxon>
    </lineage>
</organism>
<keyword evidence="2" id="KW-1185">Reference proteome</keyword>
<comment type="caution">
    <text evidence="1">The sequence shown here is derived from an EMBL/GenBank/DDBJ whole genome shotgun (WGS) entry which is preliminary data.</text>
</comment>
<dbReference type="STRING" id="3750.A0A498HHD8"/>
<dbReference type="Proteomes" id="UP000290289">
    <property type="component" value="Chromosome 17"/>
</dbReference>
<protein>
    <submittedName>
        <fullName evidence="1">Uncharacterized protein</fullName>
    </submittedName>
</protein>